<protein>
    <recommendedName>
        <fullName evidence="3">Tetratricopeptide repeat protein</fullName>
    </recommendedName>
</protein>
<dbReference type="EMBL" id="RXIA01000007">
    <property type="protein sequence ID" value="RVU71151.1"/>
    <property type="molecule type" value="Genomic_DNA"/>
</dbReference>
<proteinExistence type="predicted"/>
<evidence type="ECO:0008006" key="3">
    <source>
        <dbReference type="Google" id="ProtNLM"/>
    </source>
</evidence>
<dbReference type="Gene3D" id="1.25.40.10">
    <property type="entry name" value="Tetratricopeptide repeat domain"/>
    <property type="match status" value="1"/>
</dbReference>
<comment type="caution">
    <text evidence="1">The sequence shown here is derived from an EMBL/GenBank/DDBJ whole genome shotgun (WGS) entry which is preliminary data.</text>
</comment>
<evidence type="ECO:0000313" key="2">
    <source>
        <dbReference type="Proteomes" id="UP000288291"/>
    </source>
</evidence>
<dbReference type="Proteomes" id="UP000288291">
    <property type="component" value="Unassembled WGS sequence"/>
</dbReference>
<name>A0A437SW40_9LACO</name>
<sequence length="113" mass="13114">MKIDHLQPKNSVELLLINSLGVIYAELNRFSDAEELFKIVNENFSSCRDVNSENLNVIHYQQGCIFMKEQDYQQALNSFVLGLNRINQLNSTFMLGNYSSKILECYQQIENDN</sequence>
<accession>A0A437SW40</accession>
<reference evidence="1 2" key="1">
    <citation type="submission" date="2018-12" db="EMBL/GenBank/DDBJ databases">
        <authorList>
            <person name="Meng J."/>
        </authorList>
    </citation>
    <scope>NUCLEOTIDE SEQUENCE [LARGE SCALE GENOMIC DNA]</scope>
    <source>
        <strain evidence="1 2">HT111-2</strain>
    </source>
</reference>
<dbReference type="SUPFAM" id="SSF48452">
    <property type="entry name" value="TPR-like"/>
    <property type="match status" value="1"/>
</dbReference>
<evidence type="ECO:0000313" key="1">
    <source>
        <dbReference type="EMBL" id="RVU71151.1"/>
    </source>
</evidence>
<keyword evidence="2" id="KW-1185">Reference proteome</keyword>
<dbReference type="AlphaFoldDB" id="A0A437SW40"/>
<organism evidence="1 2">
    <name type="scientific">Lactobacillus xujianguonis</name>
    <dbReference type="NCBI Taxonomy" id="2495899"/>
    <lineage>
        <taxon>Bacteria</taxon>
        <taxon>Bacillati</taxon>
        <taxon>Bacillota</taxon>
        <taxon>Bacilli</taxon>
        <taxon>Lactobacillales</taxon>
        <taxon>Lactobacillaceae</taxon>
        <taxon>Lactobacillus</taxon>
    </lineage>
</organism>
<dbReference type="InterPro" id="IPR011990">
    <property type="entry name" value="TPR-like_helical_dom_sf"/>
</dbReference>
<gene>
    <name evidence="1" type="ORF">EJK17_03895</name>
</gene>
<dbReference type="RefSeq" id="WP_127796221.1">
    <property type="nucleotide sequence ID" value="NZ_ML136876.1"/>
</dbReference>